<evidence type="ECO:0000256" key="7">
    <source>
        <dbReference type="ARBA" id="ARBA00022803"/>
    </source>
</evidence>
<comment type="caution">
    <text evidence="10">The sequence shown here is derived from an EMBL/GenBank/DDBJ whole genome shotgun (WGS) entry which is preliminary data.</text>
</comment>
<evidence type="ECO:0000256" key="3">
    <source>
        <dbReference type="ARBA" id="ARBA00011970"/>
    </source>
</evidence>
<dbReference type="PROSITE" id="PS50005">
    <property type="entry name" value="TPR"/>
    <property type="match status" value="1"/>
</dbReference>
<evidence type="ECO:0000256" key="6">
    <source>
        <dbReference type="ARBA" id="ARBA00022737"/>
    </source>
</evidence>
<dbReference type="AlphaFoldDB" id="C4V1S6"/>
<dbReference type="PANTHER" id="PTHR44835:SF1">
    <property type="entry name" value="PROTEIN O-GLCNAC TRANSFERASE"/>
    <property type="match status" value="1"/>
</dbReference>
<organism evidence="10 11">
    <name type="scientific">Selenomonas flueggei ATCC 43531</name>
    <dbReference type="NCBI Taxonomy" id="638302"/>
    <lineage>
        <taxon>Bacteria</taxon>
        <taxon>Bacillati</taxon>
        <taxon>Bacillota</taxon>
        <taxon>Negativicutes</taxon>
        <taxon>Selenomonadales</taxon>
        <taxon>Selenomonadaceae</taxon>
        <taxon>Selenomonas</taxon>
    </lineage>
</organism>
<dbReference type="EMBL" id="ACLA01000006">
    <property type="protein sequence ID" value="EEQ49213.1"/>
    <property type="molecule type" value="Genomic_DNA"/>
</dbReference>
<accession>C4V1S6</accession>
<keyword evidence="5" id="KW-0808">Transferase</keyword>
<keyword evidence="7 8" id="KW-0802">TPR repeat</keyword>
<dbReference type="RefSeq" id="WP_006690792.1">
    <property type="nucleotide sequence ID" value="NZ_GG694007.1"/>
</dbReference>
<dbReference type="OrthoDB" id="1660777at2"/>
<reference evidence="10 11" key="1">
    <citation type="submission" date="2009-04" db="EMBL/GenBank/DDBJ databases">
        <authorList>
            <person name="Qin X."/>
            <person name="Bachman B."/>
            <person name="Battles P."/>
            <person name="Bell A."/>
            <person name="Bess C."/>
            <person name="Bickham C."/>
            <person name="Chaboub L."/>
            <person name="Chen D."/>
            <person name="Coyle M."/>
            <person name="Deiros D.R."/>
            <person name="Dinh H."/>
            <person name="Forbes L."/>
            <person name="Fowler G."/>
            <person name="Francisco L."/>
            <person name="Fu Q."/>
            <person name="Gubbala S."/>
            <person name="Hale W."/>
            <person name="Han Y."/>
            <person name="Hemphill L."/>
            <person name="Highlander S.K."/>
            <person name="Hirani K."/>
            <person name="Hogues M."/>
            <person name="Jackson L."/>
            <person name="Jakkamsetti A."/>
            <person name="Javaid M."/>
            <person name="Jiang H."/>
            <person name="Korchina V."/>
            <person name="Kovar C."/>
            <person name="Lara F."/>
            <person name="Lee S."/>
            <person name="Mata R."/>
            <person name="Mathew T."/>
            <person name="Moen C."/>
            <person name="Morales K."/>
            <person name="Munidasa M."/>
            <person name="Nazareth L."/>
            <person name="Ngo R."/>
            <person name="Nguyen L."/>
            <person name="Okwuonu G."/>
            <person name="Ongeri F."/>
            <person name="Patil S."/>
            <person name="Petrosino J."/>
            <person name="Pham C."/>
            <person name="Pham P."/>
            <person name="Pu L.-L."/>
            <person name="Puazo M."/>
            <person name="Raj R."/>
            <person name="Reid J."/>
            <person name="Rouhana J."/>
            <person name="Saada N."/>
            <person name="Shang Y."/>
            <person name="Simmons D."/>
            <person name="Thornton R."/>
            <person name="Warren J."/>
            <person name="Weissenberger G."/>
            <person name="Zhang J."/>
            <person name="Zhang L."/>
            <person name="Zhou C."/>
            <person name="Zhu D."/>
            <person name="Muzny D."/>
            <person name="Worley K."/>
            <person name="Gibbs R."/>
        </authorList>
    </citation>
    <scope>NUCLEOTIDE SEQUENCE [LARGE SCALE GENOMIC DNA]</scope>
    <source>
        <strain evidence="10 11">ATCC 43531</strain>
    </source>
</reference>
<comment type="pathway">
    <text evidence="1">Protein modification; protein glycosylation.</text>
</comment>
<dbReference type="InterPro" id="IPR051939">
    <property type="entry name" value="Glycosyltr_41/O-GlcNAc_trsf"/>
</dbReference>
<evidence type="ECO:0000256" key="2">
    <source>
        <dbReference type="ARBA" id="ARBA00005386"/>
    </source>
</evidence>
<name>C4V1S6_9FIRM</name>
<dbReference type="InterPro" id="IPR029489">
    <property type="entry name" value="OGT/SEC/SPY_C"/>
</dbReference>
<dbReference type="STRING" id="638302.HMPREF0908_0529"/>
<dbReference type="Proteomes" id="UP000005309">
    <property type="component" value="Unassembled WGS sequence"/>
</dbReference>
<keyword evidence="11" id="KW-1185">Reference proteome</keyword>
<feature type="domain" description="O-GlcNAc transferase C-terminal" evidence="9">
    <location>
        <begin position="208"/>
        <end position="360"/>
    </location>
</feature>
<sequence>MDDVQALRQEILLRANDLYEKREYARAAEVAQELLTVLPEDAEMRYILAAALTQTGAYEAARAEVARIRAVCPDHAGAARQEVYIDRAEGRLATEIAHLRALIDMLKRRMAEEEERRAHDAVFLASAYSLLGSALTEAGEAQEAVAAFLASAQLETERAQRAVEYSNALFAVNYLPTHLRPAYAGLARVYDALFADVLPRAGVADAVRGHARIRIGYISPDLCVHPVGRLVRPLLTQYDRTQFAVHCYARCAEDALSETFRAAVDVWHNIRGCSAAEAAALIRRDEVDILVDLAGHTQGNALPVLAFRPAPVQVTGIGYFNTTGLSAVDYVLSDVYVDPPGAGDDAMTEEILRLPHSHFCCTLPDDLPPVMPPPMEQRGCVTFGSFNNFNKVTDEVLCLWRQVLDAVPGARLLVKGKIFDHAEGRTIVAERLARCGIPAARVEMRGFSRGYLAEYGDVDIALDPFPYTGGITTCEALSMGVPVVTLAGASHGARFGASLLTNAHLPELVAQTPADYVRIAAGLASDPATLRALRMNLRTMLRHAPLTDAAGYVHDVEDAYRSIWARFVRTADGT</sequence>
<evidence type="ECO:0000256" key="5">
    <source>
        <dbReference type="ARBA" id="ARBA00022679"/>
    </source>
</evidence>
<evidence type="ECO:0000259" key="9">
    <source>
        <dbReference type="Pfam" id="PF13844"/>
    </source>
</evidence>
<dbReference type="InterPro" id="IPR019734">
    <property type="entry name" value="TPR_rpt"/>
</dbReference>
<keyword evidence="4" id="KW-0328">Glycosyltransferase</keyword>
<proteinExistence type="inferred from homology"/>
<evidence type="ECO:0000313" key="11">
    <source>
        <dbReference type="Proteomes" id="UP000005309"/>
    </source>
</evidence>
<dbReference type="eggNOG" id="COG3914">
    <property type="taxonomic scope" value="Bacteria"/>
</dbReference>
<dbReference type="SUPFAM" id="SSF48452">
    <property type="entry name" value="TPR-like"/>
    <property type="match status" value="1"/>
</dbReference>
<dbReference type="Gene3D" id="3.40.50.11380">
    <property type="match status" value="1"/>
</dbReference>
<evidence type="ECO:0000256" key="8">
    <source>
        <dbReference type="PROSITE-ProRule" id="PRU00339"/>
    </source>
</evidence>
<evidence type="ECO:0000256" key="4">
    <source>
        <dbReference type="ARBA" id="ARBA00022676"/>
    </source>
</evidence>
<feature type="repeat" description="TPR" evidence="8">
    <location>
        <begin position="125"/>
        <end position="158"/>
    </location>
</feature>
<keyword evidence="6" id="KW-0677">Repeat</keyword>
<dbReference type="Gene3D" id="1.25.40.10">
    <property type="entry name" value="Tetratricopeptide repeat domain"/>
    <property type="match status" value="1"/>
</dbReference>
<gene>
    <name evidence="10" type="ORF">HMPREF0908_0529</name>
</gene>
<dbReference type="GO" id="GO:0097363">
    <property type="term" value="F:protein O-acetylglucosaminyltransferase activity"/>
    <property type="evidence" value="ECO:0007669"/>
    <property type="project" value="UniProtKB-EC"/>
</dbReference>
<evidence type="ECO:0000313" key="10">
    <source>
        <dbReference type="EMBL" id="EEQ49213.1"/>
    </source>
</evidence>
<dbReference type="Pfam" id="PF13844">
    <property type="entry name" value="Glyco_transf_41"/>
    <property type="match status" value="2"/>
</dbReference>
<dbReference type="PANTHER" id="PTHR44835">
    <property type="entry name" value="UDP-N-ACETYLGLUCOSAMINE--PEPTIDE N-ACETYLGLUCOSAMINYLTRANSFERASE SPINDLY-RELATED"/>
    <property type="match status" value="1"/>
</dbReference>
<comment type="similarity">
    <text evidence="2">Belongs to the glycosyltransferase 41 family. O-GlcNAc transferase subfamily.</text>
</comment>
<dbReference type="HOGENOM" id="CLU_001721_4_1_9"/>
<dbReference type="SUPFAM" id="SSF53756">
    <property type="entry name" value="UDP-Glycosyltransferase/glycogen phosphorylase"/>
    <property type="match status" value="1"/>
</dbReference>
<dbReference type="InterPro" id="IPR011990">
    <property type="entry name" value="TPR-like_helical_dom_sf"/>
</dbReference>
<dbReference type="Gene3D" id="3.40.50.2000">
    <property type="entry name" value="Glycogen Phosphorylase B"/>
    <property type="match status" value="1"/>
</dbReference>
<feature type="domain" description="O-GlcNAc transferase C-terminal" evidence="9">
    <location>
        <begin position="380"/>
        <end position="555"/>
    </location>
</feature>
<evidence type="ECO:0000256" key="1">
    <source>
        <dbReference type="ARBA" id="ARBA00004922"/>
    </source>
</evidence>
<dbReference type="EC" id="2.4.1.255" evidence="3"/>
<protein>
    <recommendedName>
        <fullName evidence="3">protein O-GlcNAc transferase</fullName>
        <ecNumber evidence="3">2.4.1.255</ecNumber>
    </recommendedName>
</protein>